<dbReference type="InterPro" id="IPR017461">
    <property type="entry name" value="CHP03009_planctomycetes"/>
</dbReference>
<dbReference type="RefSeq" id="WP_419193863.1">
    <property type="nucleotide sequence ID" value="NZ_SJPJ01000001.1"/>
</dbReference>
<feature type="signal peptide" evidence="2">
    <location>
        <begin position="1"/>
        <end position="21"/>
    </location>
</feature>
<sequence length="336" mass="38059" precursor="true">MKRFSWTGFLLTAFMAVQPLAPTESFAQQSGGVPSYAQQANPQQTDAPDARIAAQQRQRPAANRSAPQQPFEPLNAAQQAQLNQLLLAWQQQSQGTKTLDCKFQRWHYDNQAAPAGIHATRADGVVKYASPDKGLFRVDSLVYFKGMKEGKPEFAGQPGMYGEHWVCNGTQLIEFDRSEKKCNIQDLPPDMQGQQIFNSPLPFVFNLNAQEIQQRYWVRQVQAPAEGLILIEAWPKRQDDRAQYKMVQIALEEKTFLPKALILYAPNFHPVNAAKWDQYEFVEMKRNGVGNALANFMQNFISDKPPSDWTIFRDKFNPVVDPPAQQAANPQGKSMR</sequence>
<keyword evidence="2" id="KW-0732">Signal</keyword>
<evidence type="ECO:0000256" key="1">
    <source>
        <dbReference type="SAM" id="MobiDB-lite"/>
    </source>
</evidence>
<comment type="caution">
    <text evidence="3">The sequence shown here is derived from an EMBL/GenBank/DDBJ whole genome shotgun (WGS) entry which is preliminary data.</text>
</comment>
<reference evidence="3 4" key="1">
    <citation type="submission" date="2019-02" db="EMBL/GenBank/DDBJ databases">
        <title>Deep-cultivation of Planctomycetes and their phenomic and genomic characterization uncovers novel biology.</title>
        <authorList>
            <person name="Wiegand S."/>
            <person name="Jogler M."/>
            <person name="Boedeker C."/>
            <person name="Pinto D."/>
            <person name="Vollmers J."/>
            <person name="Rivas-Marin E."/>
            <person name="Kohn T."/>
            <person name="Peeters S.H."/>
            <person name="Heuer A."/>
            <person name="Rast P."/>
            <person name="Oberbeckmann S."/>
            <person name="Bunk B."/>
            <person name="Jeske O."/>
            <person name="Meyerdierks A."/>
            <person name="Storesund J.E."/>
            <person name="Kallscheuer N."/>
            <person name="Luecker S."/>
            <person name="Lage O.M."/>
            <person name="Pohl T."/>
            <person name="Merkel B.J."/>
            <person name="Hornburger P."/>
            <person name="Mueller R.-W."/>
            <person name="Bruemmer F."/>
            <person name="Labrenz M."/>
            <person name="Spormann A.M."/>
            <person name="Op Den Camp H."/>
            <person name="Overmann J."/>
            <person name="Amann R."/>
            <person name="Jetten M.S.M."/>
            <person name="Mascher T."/>
            <person name="Medema M.H."/>
            <person name="Devos D.P."/>
            <person name="Kaster A.-K."/>
            <person name="Ovreas L."/>
            <person name="Rohde M."/>
            <person name="Galperin M.Y."/>
            <person name="Jogler C."/>
        </authorList>
    </citation>
    <scope>NUCLEOTIDE SEQUENCE [LARGE SCALE GENOMIC DNA]</scope>
    <source>
        <strain evidence="3 4">CA13</strain>
    </source>
</reference>
<dbReference type="AlphaFoldDB" id="A0A5C5YW73"/>
<organism evidence="3 4">
    <name type="scientific">Novipirellula herctigrandis</name>
    <dbReference type="NCBI Taxonomy" id="2527986"/>
    <lineage>
        <taxon>Bacteria</taxon>
        <taxon>Pseudomonadati</taxon>
        <taxon>Planctomycetota</taxon>
        <taxon>Planctomycetia</taxon>
        <taxon>Pirellulales</taxon>
        <taxon>Pirellulaceae</taxon>
        <taxon>Novipirellula</taxon>
    </lineage>
</organism>
<name>A0A5C5YW73_9BACT</name>
<gene>
    <name evidence="3" type="ORF">CA13_06330</name>
</gene>
<dbReference type="Proteomes" id="UP000315010">
    <property type="component" value="Unassembled WGS sequence"/>
</dbReference>
<dbReference type="Gene3D" id="2.50.20.10">
    <property type="entry name" value="Lipoprotein localisation LolA/LolB/LppX"/>
    <property type="match status" value="1"/>
</dbReference>
<feature type="compositionally biased region" description="Polar residues" evidence="1">
    <location>
        <begin position="26"/>
        <end position="46"/>
    </location>
</feature>
<feature type="compositionally biased region" description="Low complexity" evidence="1">
    <location>
        <begin position="50"/>
        <end position="70"/>
    </location>
</feature>
<dbReference type="NCBIfam" id="TIGR03009">
    <property type="entry name" value="plancto_dom_2"/>
    <property type="match status" value="1"/>
</dbReference>
<evidence type="ECO:0000256" key="2">
    <source>
        <dbReference type="SAM" id="SignalP"/>
    </source>
</evidence>
<feature type="region of interest" description="Disordered" evidence="1">
    <location>
        <begin position="26"/>
        <end position="70"/>
    </location>
</feature>
<feature type="chain" id="PRO_5023126996" evidence="2">
    <location>
        <begin position="22"/>
        <end position="336"/>
    </location>
</feature>
<evidence type="ECO:0000313" key="3">
    <source>
        <dbReference type="EMBL" id="TWT79235.1"/>
    </source>
</evidence>
<protein>
    <submittedName>
        <fullName evidence="3">Uncharacterized protein</fullName>
    </submittedName>
</protein>
<evidence type="ECO:0000313" key="4">
    <source>
        <dbReference type="Proteomes" id="UP000315010"/>
    </source>
</evidence>
<proteinExistence type="predicted"/>
<accession>A0A5C5YW73</accession>
<dbReference type="EMBL" id="SJPJ01000001">
    <property type="protein sequence ID" value="TWT79235.1"/>
    <property type="molecule type" value="Genomic_DNA"/>
</dbReference>
<keyword evidence="4" id="KW-1185">Reference proteome</keyword>